<dbReference type="GO" id="GO:0004672">
    <property type="term" value="F:protein kinase activity"/>
    <property type="evidence" value="ECO:0007669"/>
    <property type="project" value="InterPro"/>
</dbReference>
<dbReference type="Proteomes" id="UP000250140">
    <property type="component" value="Unassembled WGS sequence"/>
</dbReference>
<evidence type="ECO:0000259" key="1">
    <source>
        <dbReference type="PROSITE" id="PS50011"/>
    </source>
</evidence>
<evidence type="ECO:0000313" key="3">
    <source>
        <dbReference type="Proteomes" id="UP000250140"/>
    </source>
</evidence>
<proteinExistence type="predicted"/>
<sequence>DGGSVMGLLFEYIENIGTLDIAASASHKDKMEWAKQIQDTVNQLHVMNIVWGDVKLDNVLIDNQGRAWIINFGGGCAPDWVFEEIEGTKEVDMQGL</sequence>
<dbReference type="AlphaFoldDB" id="A0A8E2ESE2"/>
<dbReference type="GO" id="GO:0005524">
    <property type="term" value="F:ATP binding"/>
    <property type="evidence" value="ECO:0007669"/>
    <property type="project" value="InterPro"/>
</dbReference>
<feature type="domain" description="Protein kinase" evidence="1">
    <location>
        <begin position="1"/>
        <end position="96"/>
    </location>
</feature>
<dbReference type="OrthoDB" id="4062651at2759"/>
<name>A0A8E2ESE2_9PEZI</name>
<evidence type="ECO:0000313" key="2">
    <source>
        <dbReference type="EMBL" id="OCL04006.1"/>
    </source>
</evidence>
<dbReference type="EMBL" id="KV750636">
    <property type="protein sequence ID" value="OCL04006.1"/>
    <property type="molecule type" value="Genomic_DNA"/>
</dbReference>
<keyword evidence="3" id="KW-1185">Reference proteome</keyword>
<gene>
    <name evidence="2" type="ORF">AOQ84DRAFT_266879</name>
</gene>
<dbReference type="InterPro" id="IPR000719">
    <property type="entry name" value="Prot_kinase_dom"/>
</dbReference>
<dbReference type="PROSITE" id="PS50011">
    <property type="entry name" value="PROTEIN_KINASE_DOM"/>
    <property type="match status" value="1"/>
</dbReference>
<feature type="non-terminal residue" evidence="2">
    <location>
        <position position="1"/>
    </location>
</feature>
<protein>
    <recommendedName>
        <fullName evidence="1">Protein kinase domain-containing protein</fullName>
    </recommendedName>
</protein>
<reference evidence="2 3" key="1">
    <citation type="journal article" date="2016" name="Nat. Commun.">
        <title>Ectomycorrhizal ecology is imprinted in the genome of the dominant symbiotic fungus Cenococcum geophilum.</title>
        <authorList>
            <consortium name="DOE Joint Genome Institute"/>
            <person name="Peter M."/>
            <person name="Kohler A."/>
            <person name="Ohm R.A."/>
            <person name="Kuo A."/>
            <person name="Krutzmann J."/>
            <person name="Morin E."/>
            <person name="Arend M."/>
            <person name="Barry K.W."/>
            <person name="Binder M."/>
            <person name="Choi C."/>
            <person name="Clum A."/>
            <person name="Copeland A."/>
            <person name="Grisel N."/>
            <person name="Haridas S."/>
            <person name="Kipfer T."/>
            <person name="LaButti K."/>
            <person name="Lindquist E."/>
            <person name="Lipzen A."/>
            <person name="Maire R."/>
            <person name="Meier B."/>
            <person name="Mihaltcheva S."/>
            <person name="Molinier V."/>
            <person name="Murat C."/>
            <person name="Poggeler S."/>
            <person name="Quandt C.A."/>
            <person name="Sperisen C."/>
            <person name="Tritt A."/>
            <person name="Tisserant E."/>
            <person name="Crous P.W."/>
            <person name="Henrissat B."/>
            <person name="Nehls U."/>
            <person name="Egli S."/>
            <person name="Spatafora J.W."/>
            <person name="Grigoriev I.V."/>
            <person name="Martin F.M."/>
        </authorList>
    </citation>
    <scope>NUCLEOTIDE SEQUENCE [LARGE SCALE GENOMIC DNA]</scope>
    <source>
        <strain evidence="2 3">CBS 207.34</strain>
    </source>
</reference>
<organism evidence="2 3">
    <name type="scientific">Glonium stellatum</name>
    <dbReference type="NCBI Taxonomy" id="574774"/>
    <lineage>
        <taxon>Eukaryota</taxon>
        <taxon>Fungi</taxon>
        <taxon>Dikarya</taxon>
        <taxon>Ascomycota</taxon>
        <taxon>Pezizomycotina</taxon>
        <taxon>Dothideomycetes</taxon>
        <taxon>Pleosporomycetidae</taxon>
        <taxon>Gloniales</taxon>
        <taxon>Gloniaceae</taxon>
        <taxon>Glonium</taxon>
    </lineage>
</organism>
<dbReference type="InterPro" id="IPR011009">
    <property type="entry name" value="Kinase-like_dom_sf"/>
</dbReference>
<feature type="non-terminal residue" evidence="2">
    <location>
        <position position="96"/>
    </location>
</feature>
<dbReference type="SUPFAM" id="SSF56112">
    <property type="entry name" value="Protein kinase-like (PK-like)"/>
    <property type="match status" value="1"/>
</dbReference>
<accession>A0A8E2ESE2</accession>
<dbReference type="Pfam" id="PF00069">
    <property type="entry name" value="Pkinase"/>
    <property type="match status" value="1"/>
</dbReference>
<dbReference type="Gene3D" id="1.10.510.10">
    <property type="entry name" value="Transferase(Phosphotransferase) domain 1"/>
    <property type="match status" value="1"/>
</dbReference>